<accession>A0ABV7GKY4</accession>
<sequence length="110" mass="11497">MKMTVIGAVSALGLTALATSFNAPEAVAQEDDVVCAQRNDIIERLGADFGEKPTGGGMMSREQVLEIWSAPETGTWTALMTFADGTSCIVGSGENWHQGLPDAVPAGTRL</sequence>
<evidence type="ECO:0000256" key="1">
    <source>
        <dbReference type="SAM" id="SignalP"/>
    </source>
</evidence>
<dbReference type="EMBL" id="JBHRTB010000010">
    <property type="protein sequence ID" value="MFC3142244.1"/>
    <property type="molecule type" value="Genomic_DNA"/>
</dbReference>
<evidence type="ECO:0008006" key="4">
    <source>
        <dbReference type="Google" id="ProtNLM"/>
    </source>
</evidence>
<proteinExistence type="predicted"/>
<reference evidence="3" key="1">
    <citation type="journal article" date="2019" name="Int. J. Syst. Evol. Microbiol.">
        <title>The Global Catalogue of Microorganisms (GCM) 10K type strain sequencing project: providing services to taxonomists for standard genome sequencing and annotation.</title>
        <authorList>
            <consortium name="The Broad Institute Genomics Platform"/>
            <consortium name="The Broad Institute Genome Sequencing Center for Infectious Disease"/>
            <person name="Wu L."/>
            <person name="Ma J."/>
        </authorList>
    </citation>
    <scope>NUCLEOTIDE SEQUENCE [LARGE SCALE GENOMIC DNA]</scope>
    <source>
        <strain evidence="3">KCTC 52366</strain>
    </source>
</reference>
<evidence type="ECO:0000313" key="3">
    <source>
        <dbReference type="Proteomes" id="UP001595632"/>
    </source>
</evidence>
<organism evidence="2 3">
    <name type="scientific">Psychromarinibacter halotolerans</name>
    <dbReference type="NCBI Taxonomy" id="1775175"/>
    <lineage>
        <taxon>Bacteria</taxon>
        <taxon>Pseudomonadati</taxon>
        <taxon>Pseudomonadota</taxon>
        <taxon>Alphaproteobacteria</taxon>
        <taxon>Rhodobacterales</taxon>
        <taxon>Paracoccaceae</taxon>
        <taxon>Psychromarinibacter</taxon>
    </lineage>
</organism>
<feature type="chain" id="PRO_5046516250" description="Lipoprotein" evidence="1">
    <location>
        <begin position="29"/>
        <end position="110"/>
    </location>
</feature>
<feature type="signal peptide" evidence="1">
    <location>
        <begin position="1"/>
        <end position="28"/>
    </location>
</feature>
<keyword evidence="3" id="KW-1185">Reference proteome</keyword>
<dbReference type="RefSeq" id="WP_275634096.1">
    <property type="nucleotide sequence ID" value="NZ_JARGYD010000007.1"/>
</dbReference>
<name>A0ABV7GKY4_9RHOB</name>
<keyword evidence="1" id="KW-0732">Signal</keyword>
<comment type="caution">
    <text evidence="2">The sequence shown here is derived from an EMBL/GenBank/DDBJ whole genome shotgun (WGS) entry which is preliminary data.</text>
</comment>
<protein>
    <recommendedName>
        <fullName evidence="4">Lipoprotein</fullName>
    </recommendedName>
</protein>
<gene>
    <name evidence="2" type="ORF">ACFOGP_05965</name>
</gene>
<evidence type="ECO:0000313" key="2">
    <source>
        <dbReference type="EMBL" id="MFC3142244.1"/>
    </source>
</evidence>
<dbReference type="Proteomes" id="UP001595632">
    <property type="component" value="Unassembled WGS sequence"/>
</dbReference>